<dbReference type="Pfam" id="PF07244">
    <property type="entry name" value="POTRA"/>
    <property type="match status" value="3"/>
</dbReference>
<dbReference type="PANTHER" id="PTHR12815">
    <property type="entry name" value="SORTING AND ASSEMBLY MACHINERY SAMM50 PROTEIN FAMILY MEMBER"/>
    <property type="match status" value="1"/>
</dbReference>
<accession>A0A1B2I529</accession>
<evidence type="ECO:0000313" key="9">
    <source>
        <dbReference type="EMBL" id="ANZ45072.1"/>
    </source>
</evidence>
<dbReference type="PANTHER" id="PTHR12815:SF47">
    <property type="entry name" value="TRANSLOCATION AND ASSEMBLY MODULE SUBUNIT TAMA"/>
    <property type="match status" value="1"/>
</dbReference>
<dbReference type="GO" id="GO:0019867">
    <property type="term" value="C:outer membrane"/>
    <property type="evidence" value="ECO:0007669"/>
    <property type="project" value="InterPro"/>
</dbReference>
<feature type="chain" id="PRO_5008538907" description="POTRA domain-containing protein" evidence="7">
    <location>
        <begin position="25"/>
        <end position="641"/>
    </location>
</feature>
<dbReference type="GeneID" id="83057843"/>
<feature type="domain" description="POTRA" evidence="8">
    <location>
        <begin position="210"/>
        <end position="283"/>
    </location>
</feature>
<evidence type="ECO:0000256" key="2">
    <source>
        <dbReference type="ARBA" id="ARBA00022692"/>
    </source>
</evidence>
<dbReference type="EMBL" id="CP016757">
    <property type="protein sequence ID" value="ANZ45072.1"/>
    <property type="molecule type" value="Genomic_DNA"/>
</dbReference>
<dbReference type="PROSITE" id="PS51779">
    <property type="entry name" value="POTRA"/>
    <property type="match status" value="2"/>
</dbReference>
<keyword evidence="2" id="KW-0812">Transmembrane</keyword>
<evidence type="ECO:0000256" key="7">
    <source>
        <dbReference type="SAM" id="SignalP"/>
    </source>
</evidence>
<dbReference type="RefSeq" id="WP_066744778.1">
    <property type="nucleotide sequence ID" value="NZ_CP016757.1"/>
</dbReference>
<evidence type="ECO:0000256" key="6">
    <source>
        <dbReference type="SAM" id="MobiDB-lite"/>
    </source>
</evidence>
<proteinExistence type="predicted"/>
<dbReference type="Proteomes" id="UP000093044">
    <property type="component" value="Chromosome"/>
</dbReference>
<evidence type="ECO:0000256" key="3">
    <source>
        <dbReference type="ARBA" id="ARBA00022729"/>
    </source>
</evidence>
<feature type="domain" description="POTRA" evidence="8">
    <location>
        <begin position="137"/>
        <end position="208"/>
    </location>
</feature>
<dbReference type="InterPro" id="IPR034746">
    <property type="entry name" value="POTRA"/>
</dbReference>
<dbReference type="KEGG" id="cpor:BED41_08260"/>
<reference evidence="9" key="1">
    <citation type="submission" date="2016-08" db="EMBL/GenBank/DDBJ databases">
        <title>Complete genome of Cloacibacillus porcorum.</title>
        <authorList>
            <person name="Looft T."/>
            <person name="Bayles D.O."/>
            <person name="Alt D.P."/>
        </authorList>
    </citation>
    <scope>NUCLEOTIDE SEQUENCE [LARGE SCALE GENOMIC DNA]</scope>
    <source>
        <strain evidence="9">CL-84</strain>
    </source>
</reference>
<dbReference type="Gene3D" id="3.10.20.310">
    <property type="entry name" value="membrane protein fhac"/>
    <property type="match status" value="3"/>
</dbReference>
<protein>
    <recommendedName>
        <fullName evidence="8">POTRA domain-containing protein</fullName>
    </recommendedName>
</protein>
<dbReference type="OrthoDB" id="9776356at2"/>
<evidence type="ECO:0000256" key="1">
    <source>
        <dbReference type="ARBA" id="ARBA00004370"/>
    </source>
</evidence>
<dbReference type="Gene3D" id="2.40.160.50">
    <property type="entry name" value="membrane protein fhac: a member of the omp85/tpsb transporter family"/>
    <property type="match status" value="1"/>
</dbReference>
<keyword evidence="10" id="KW-1185">Reference proteome</keyword>
<evidence type="ECO:0000259" key="8">
    <source>
        <dbReference type="PROSITE" id="PS51779"/>
    </source>
</evidence>
<keyword evidence="4" id="KW-0472">Membrane</keyword>
<evidence type="ECO:0000256" key="5">
    <source>
        <dbReference type="ARBA" id="ARBA00023237"/>
    </source>
</evidence>
<sequence>MLKRAKPFALALIIVAFAATSALSAEENALENAAENIPSAQTETVSADKPQEPAPAPEEEDLTGPVIVSMDLQGNQEVNRDHIMSVVTSKVGQHVDEEKLRKDAEAIFELGFFNATDYKVTDEGDGVKVTFLVQENPKVGEIKFVGNTVYSEDKLKSAIFTQPGMIFNRTFFRNDLQRIKEKYQEDGYVMANVKDVKIDGDVITVEIIEPKISEIVIQGNKITKKKIIERYLKIKVGELFNANKLRLTLNRLQGLGYFSDVNVNFEPGENPDDVIIVLTVEEARTGKLGFNVAYGTQSGFGGGMSYENFNIGGAGLKLSVGFELGDREEYWLSFEQPYMSSKITAWKVGIYKRAWDDVYYYQNDKQYLEYDRDKYGAFIGFGKKFREESKYNWYMLLDWHNTKNDNVRERDGFREDYPDGKVGPNGLTREEELRRIKEEELGEGTYYSATLSFRRFNIDEYAPYTRGDVESISFQFGKANVEDQDYNYMKYWFESRFYFPVGNFLKDIFETTFLNGYEDKPVLFAARLIAGSSTGDVPYDEMYTVGGDTTLRGYEDDYQHGTNMVLGNFELRIPMQKMLSFVVFYDVGRAWDMGSYRSVGNDDWGSSPGIGIRLNTPLGNLRLDYADGDEGRFHFGFGELF</sequence>
<dbReference type="STRING" id="1197717.BED41_08260"/>
<keyword evidence="3 7" id="KW-0732">Signal</keyword>
<organism evidence="9 10">
    <name type="scientific">Cloacibacillus porcorum</name>
    <dbReference type="NCBI Taxonomy" id="1197717"/>
    <lineage>
        <taxon>Bacteria</taxon>
        <taxon>Thermotogati</taxon>
        <taxon>Synergistota</taxon>
        <taxon>Synergistia</taxon>
        <taxon>Synergistales</taxon>
        <taxon>Synergistaceae</taxon>
        <taxon>Cloacibacillus</taxon>
    </lineage>
</organism>
<gene>
    <name evidence="9" type="ORF">BED41_08260</name>
</gene>
<feature type="region of interest" description="Disordered" evidence="6">
    <location>
        <begin position="38"/>
        <end position="62"/>
    </location>
</feature>
<dbReference type="InterPro" id="IPR039910">
    <property type="entry name" value="D15-like"/>
</dbReference>
<evidence type="ECO:0000256" key="4">
    <source>
        <dbReference type="ARBA" id="ARBA00023136"/>
    </source>
</evidence>
<feature type="signal peptide" evidence="7">
    <location>
        <begin position="1"/>
        <end position="24"/>
    </location>
</feature>
<keyword evidence="5" id="KW-0998">Cell outer membrane</keyword>
<dbReference type="InterPro" id="IPR000184">
    <property type="entry name" value="Bac_surfAg_D15"/>
</dbReference>
<name>A0A1B2I529_9BACT</name>
<dbReference type="AlphaFoldDB" id="A0A1B2I529"/>
<dbReference type="Pfam" id="PF01103">
    <property type="entry name" value="Omp85"/>
    <property type="match status" value="1"/>
</dbReference>
<comment type="subcellular location">
    <subcellularLocation>
        <location evidence="1">Membrane</location>
    </subcellularLocation>
</comment>
<evidence type="ECO:0000313" key="10">
    <source>
        <dbReference type="Proteomes" id="UP000093044"/>
    </source>
</evidence>
<dbReference type="InterPro" id="IPR010827">
    <property type="entry name" value="BamA/TamA_POTRA"/>
</dbReference>